<dbReference type="InterPro" id="IPR017732">
    <property type="entry name" value="T4/T6SS_DotU"/>
</dbReference>
<organism evidence="3 4">
    <name type="scientific">Corallococcus exercitus</name>
    <dbReference type="NCBI Taxonomy" id="2316736"/>
    <lineage>
        <taxon>Bacteria</taxon>
        <taxon>Pseudomonadati</taxon>
        <taxon>Myxococcota</taxon>
        <taxon>Myxococcia</taxon>
        <taxon>Myxococcales</taxon>
        <taxon>Cystobacterineae</taxon>
        <taxon>Myxococcaceae</taxon>
        <taxon>Corallococcus</taxon>
    </lineage>
</organism>
<reference evidence="3 4" key="1">
    <citation type="submission" date="2020-05" db="EMBL/GenBank/DDBJ databases">
        <authorList>
            <person name="Whitworth D."/>
        </authorList>
    </citation>
    <scope>NUCLEOTIDE SEQUENCE [LARGE SCALE GENOMIC DNA]</scope>
    <source>
        <strain evidence="3 4">AB043B</strain>
    </source>
</reference>
<protein>
    <recommendedName>
        <fullName evidence="2">Type IV / VI secretion system DotU domain-containing protein</fullName>
    </recommendedName>
</protein>
<evidence type="ECO:0000313" key="4">
    <source>
        <dbReference type="Proteomes" id="UP000563426"/>
    </source>
</evidence>
<sequence length="213" mass="24439">MKLEHWNTLLATQRRVRQLLDRALPAEPAPGARRPQGRVGQEALGHLEQALMVELERLRAAFGEDMTPDEVEDLIRPFVFFLDEWVLRRLSDAEQHLWPLLQQNLFQVDSGGDLFYDFVEEKLRRNDTPSIVFEMIRFCLAAGFTGRLVGQPERIRELKDRISQRIPQPAAMAQPAPVVPPSVPTVYNFPVHYYAVTAAIVLGLPVFLWWVSN</sequence>
<keyword evidence="4" id="KW-1185">Reference proteome</keyword>
<name>A0A3A8HXD2_9BACT</name>
<dbReference type="Pfam" id="PF09850">
    <property type="entry name" value="DotU"/>
    <property type="match status" value="1"/>
</dbReference>
<dbReference type="Gene3D" id="1.25.40.590">
    <property type="entry name" value="Type IV / VI secretion system, DotU"/>
    <property type="match status" value="1"/>
</dbReference>
<keyword evidence="1" id="KW-1133">Transmembrane helix</keyword>
<dbReference type="Proteomes" id="UP000563426">
    <property type="component" value="Unassembled WGS sequence"/>
</dbReference>
<dbReference type="InterPro" id="IPR038522">
    <property type="entry name" value="T4/T6SS_DotU_sf"/>
</dbReference>
<dbReference type="RefSeq" id="WP_120526987.1">
    <property type="nucleotide sequence ID" value="NZ_JABFJV010000136.1"/>
</dbReference>
<comment type="caution">
    <text evidence="3">The sequence shown here is derived from an EMBL/GenBank/DDBJ whole genome shotgun (WGS) entry which is preliminary data.</text>
</comment>
<feature type="domain" description="Type IV / VI secretion system DotU" evidence="2">
    <location>
        <begin position="39"/>
        <end position="210"/>
    </location>
</feature>
<accession>A0A3A8HXD2</accession>
<feature type="transmembrane region" description="Helical" evidence="1">
    <location>
        <begin position="191"/>
        <end position="211"/>
    </location>
</feature>
<gene>
    <name evidence="3" type="ORF">HMI49_22260</name>
</gene>
<dbReference type="AlphaFoldDB" id="A0A3A8HXD2"/>
<dbReference type="OrthoDB" id="5512727at2"/>
<evidence type="ECO:0000313" key="3">
    <source>
        <dbReference type="EMBL" id="NOK35929.1"/>
    </source>
</evidence>
<dbReference type="EMBL" id="JABFJV010000136">
    <property type="protein sequence ID" value="NOK35929.1"/>
    <property type="molecule type" value="Genomic_DNA"/>
</dbReference>
<evidence type="ECO:0000259" key="2">
    <source>
        <dbReference type="Pfam" id="PF09850"/>
    </source>
</evidence>
<keyword evidence="1" id="KW-0812">Transmembrane</keyword>
<proteinExistence type="predicted"/>
<keyword evidence="1" id="KW-0472">Membrane</keyword>
<evidence type="ECO:0000256" key="1">
    <source>
        <dbReference type="SAM" id="Phobius"/>
    </source>
</evidence>